<keyword evidence="2" id="KW-0732">Signal</keyword>
<dbReference type="SMART" id="SM00409">
    <property type="entry name" value="IG"/>
    <property type="match status" value="3"/>
</dbReference>
<protein>
    <recommendedName>
        <fullName evidence="3">Ig-like domain-containing protein</fullName>
    </recommendedName>
</protein>
<dbReference type="Pfam" id="PF13927">
    <property type="entry name" value="Ig_3"/>
    <property type="match status" value="2"/>
</dbReference>
<evidence type="ECO:0000313" key="5">
    <source>
        <dbReference type="Proteomes" id="UP000827092"/>
    </source>
</evidence>
<dbReference type="GO" id="GO:0030424">
    <property type="term" value="C:axon"/>
    <property type="evidence" value="ECO:0007669"/>
    <property type="project" value="TreeGrafter"/>
</dbReference>
<accession>A0AAV6U2B9</accession>
<evidence type="ECO:0000256" key="2">
    <source>
        <dbReference type="SAM" id="SignalP"/>
    </source>
</evidence>
<feature type="domain" description="Ig-like" evidence="3">
    <location>
        <begin position="115"/>
        <end position="206"/>
    </location>
</feature>
<dbReference type="GO" id="GO:0007411">
    <property type="term" value="P:axon guidance"/>
    <property type="evidence" value="ECO:0007669"/>
    <property type="project" value="TreeGrafter"/>
</dbReference>
<proteinExistence type="predicted"/>
<dbReference type="PROSITE" id="PS50835">
    <property type="entry name" value="IG_LIKE"/>
    <property type="match status" value="4"/>
</dbReference>
<keyword evidence="5" id="KW-1185">Reference proteome</keyword>
<evidence type="ECO:0000256" key="1">
    <source>
        <dbReference type="ARBA" id="ARBA00023319"/>
    </source>
</evidence>
<dbReference type="InterPro" id="IPR003598">
    <property type="entry name" value="Ig_sub2"/>
</dbReference>
<evidence type="ECO:0000259" key="3">
    <source>
        <dbReference type="PROSITE" id="PS50835"/>
    </source>
</evidence>
<dbReference type="InterPro" id="IPR007110">
    <property type="entry name" value="Ig-like_dom"/>
</dbReference>
<dbReference type="Gene3D" id="2.60.40.10">
    <property type="entry name" value="Immunoglobulins"/>
    <property type="match status" value="4"/>
</dbReference>
<feature type="signal peptide" evidence="2">
    <location>
        <begin position="1"/>
        <end position="21"/>
    </location>
</feature>
<comment type="caution">
    <text evidence="4">The sequence shown here is derived from an EMBL/GenBank/DDBJ whole genome shotgun (WGS) entry which is preliminary data.</text>
</comment>
<sequence length="381" mass="41896">MAAFVILFIIALCYRFQSILCGDAPVVAPFIFPPALKEGERGSAICTIKSGDRPFEFHWEKDGKKLTNVETQSIRDSSFLIIESVSAESSGNYTCIVSNAFGKDRFTASLLVTAPPVWKKEPMDQIVQEGESLSVECEAIGVPSPTMKWTVGDKHEPIPSDPSSMIRSSTSGTLIINKVDISMEGIHSCEADNGFGHTLKKDIVITVRENSDCFVKLQCKRTLCNMIYTFVSVFYVWILLFKSVRAGDAPVVAPFSFPPALQERERGSAICTIRSGDRPVEFQWKKDGMLLAQSSSVDIQYIKDSSILVIESVTSKSSGNYTCIVKNSFGQDQFTASLTVTAPPEWVIEPTDKIAQEEDSLIVDCKASGVPNPTVKWTSVK</sequence>
<feature type="domain" description="Ig-like" evidence="3">
    <location>
        <begin position="344"/>
        <end position="381"/>
    </location>
</feature>
<dbReference type="InterPro" id="IPR013098">
    <property type="entry name" value="Ig_I-set"/>
</dbReference>
<dbReference type="Pfam" id="PF07679">
    <property type="entry name" value="I-set"/>
    <property type="match status" value="1"/>
</dbReference>
<dbReference type="EMBL" id="JAFNEN010000717">
    <property type="protein sequence ID" value="KAG8178097.1"/>
    <property type="molecule type" value="Genomic_DNA"/>
</dbReference>
<feature type="domain" description="Ig-like" evidence="3">
    <location>
        <begin position="250"/>
        <end position="341"/>
    </location>
</feature>
<organism evidence="4 5">
    <name type="scientific">Oedothorax gibbosus</name>
    <dbReference type="NCBI Taxonomy" id="931172"/>
    <lineage>
        <taxon>Eukaryota</taxon>
        <taxon>Metazoa</taxon>
        <taxon>Ecdysozoa</taxon>
        <taxon>Arthropoda</taxon>
        <taxon>Chelicerata</taxon>
        <taxon>Arachnida</taxon>
        <taxon>Araneae</taxon>
        <taxon>Araneomorphae</taxon>
        <taxon>Entelegynae</taxon>
        <taxon>Araneoidea</taxon>
        <taxon>Linyphiidae</taxon>
        <taxon>Erigoninae</taxon>
        <taxon>Oedothorax</taxon>
    </lineage>
</organism>
<reference evidence="4 5" key="1">
    <citation type="journal article" date="2022" name="Nat. Ecol. Evol.">
        <title>A masculinizing supergene underlies an exaggerated male reproductive morph in a spider.</title>
        <authorList>
            <person name="Hendrickx F."/>
            <person name="De Corte Z."/>
            <person name="Sonet G."/>
            <person name="Van Belleghem S.M."/>
            <person name="Kostlbacher S."/>
            <person name="Vangestel C."/>
        </authorList>
    </citation>
    <scope>NUCLEOTIDE SEQUENCE [LARGE SCALE GENOMIC DNA]</scope>
    <source>
        <strain evidence="4">W744_W776</strain>
    </source>
</reference>
<feature type="domain" description="Ig-like" evidence="3">
    <location>
        <begin position="25"/>
        <end position="113"/>
    </location>
</feature>
<keyword evidence="1" id="KW-0393">Immunoglobulin domain</keyword>
<dbReference type="Proteomes" id="UP000827092">
    <property type="component" value="Unassembled WGS sequence"/>
</dbReference>
<evidence type="ECO:0000313" key="4">
    <source>
        <dbReference type="EMBL" id="KAG8178097.1"/>
    </source>
</evidence>
<dbReference type="SUPFAM" id="SSF48726">
    <property type="entry name" value="Immunoglobulin"/>
    <property type="match status" value="4"/>
</dbReference>
<dbReference type="GO" id="GO:0098632">
    <property type="term" value="F:cell-cell adhesion mediator activity"/>
    <property type="evidence" value="ECO:0007669"/>
    <property type="project" value="TreeGrafter"/>
</dbReference>
<dbReference type="FunFam" id="2.60.40.10:FF:000333">
    <property type="entry name" value="Down syndrome cell adhesion molecule"/>
    <property type="match status" value="2"/>
</dbReference>
<dbReference type="GO" id="GO:0007156">
    <property type="term" value="P:homophilic cell adhesion via plasma membrane adhesion molecules"/>
    <property type="evidence" value="ECO:0007669"/>
    <property type="project" value="TreeGrafter"/>
</dbReference>
<dbReference type="SMART" id="SM00408">
    <property type="entry name" value="IGc2"/>
    <property type="match status" value="3"/>
</dbReference>
<dbReference type="AlphaFoldDB" id="A0AAV6U2B9"/>
<dbReference type="GO" id="GO:0005886">
    <property type="term" value="C:plasma membrane"/>
    <property type="evidence" value="ECO:0007669"/>
    <property type="project" value="TreeGrafter"/>
</dbReference>
<dbReference type="InterPro" id="IPR036179">
    <property type="entry name" value="Ig-like_dom_sf"/>
</dbReference>
<dbReference type="InterPro" id="IPR013783">
    <property type="entry name" value="Ig-like_fold"/>
</dbReference>
<gene>
    <name evidence="4" type="ORF">JTE90_017446</name>
</gene>
<dbReference type="PANTHER" id="PTHR10075">
    <property type="entry name" value="BASIGIN RELATED"/>
    <property type="match status" value="1"/>
</dbReference>
<dbReference type="GO" id="GO:0070593">
    <property type="term" value="P:dendrite self-avoidance"/>
    <property type="evidence" value="ECO:0007669"/>
    <property type="project" value="TreeGrafter"/>
</dbReference>
<feature type="chain" id="PRO_5043787073" description="Ig-like domain-containing protein" evidence="2">
    <location>
        <begin position="22"/>
        <end position="381"/>
    </location>
</feature>
<dbReference type="InterPro" id="IPR003599">
    <property type="entry name" value="Ig_sub"/>
</dbReference>
<name>A0AAV6U2B9_9ARAC</name>
<dbReference type="PANTHER" id="PTHR10075:SF101">
    <property type="entry name" value="ZWEI IG DOMAIN PROTEIN ZIG-3"/>
    <property type="match status" value="1"/>
</dbReference>